<reference evidence="1" key="1">
    <citation type="submission" date="2020-09" db="EMBL/GenBank/DDBJ databases">
        <authorList>
            <person name="Kim M.K."/>
        </authorList>
    </citation>
    <scope>NUCLEOTIDE SEQUENCE</scope>
    <source>
        <strain evidence="1">BT664</strain>
    </source>
</reference>
<dbReference type="EMBL" id="JACXAD010000017">
    <property type="protein sequence ID" value="MBD2769157.1"/>
    <property type="molecule type" value="Genomic_DNA"/>
</dbReference>
<sequence length="122" mass="14529">MFEIEKYIQIHTAIVLNSPQVLQDKIMSYKNKLHELVTLFTPIKEKYDRYINNYLLNRYTDALADIYTLFMTWKESCKSDFLISATPKFLEANQDIPEKELIVQKMEEAKELVREIFSLIDN</sequence>
<keyword evidence="2" id="KW-1185">Reference proteome</keyword>
<protein>
    <submittedName>
        <fullName evidence="1">Uncharacterized protein</fullName>
    </submittedName>
</protein>
<dbReference type="RefSeq" id="WP_191005972.1">
    <property type="nucleotide sequence ID" value="NZ_JACXAD010000017.1"/>
</dbReference>
<gene>
    <name evidence="1" type="ORF">IC235_14795</name>
</gene>
<comment type="caution">
    <text evidence="1">The sequence shown here is derived from an EMBL/GenBank/DDBJ whole genome shotgun (WGS) entry which is preliminary data.</text>
</comment>
<evidence type="ECO:0000313" key="1">
    <source>
        <dbReference type="EMBL" id="MBD2769157.1"/>
    </source>
</evidence>
<organism evidence="1 2">
    <name type="scientific">Hymenobacter montanus</name>
    <dbReference type="NCBI Taxonomy" id="2771359"/>
    <lineage>
        <taxon>Bacteria</taxon>
        <taxon>Pseudomonadati</taxon>
        <taxon>Bacteroidota</taxon>
        <taxon>Cytophagia</taxon>
        <taxon>Cytophagales</taxon>
        <taxon>Hymenobacteraceae</taxon>
        <taxon>Hymenobacter</taxon>
    </lineage>
</organism>
<proteinExistence type="predicted"/>
<name>A0A927BFP1_9BACT</name>
<dbReference type="Proteomes" id="UP000612233">
    <property type="component" value="Unassembled WGS sequence"/>
</dbReference>
<dbReference type="AlphaFoldDB" id="A0A927BFP1"/>
<evidence type="ECO:0000313" key="2">
    <source>
        <dbReference type="Proteomes" id="UP000612233"/>
    </source>
</evidence>
<accession>A0A927BFP1</accession>